<dbReference type="EMBL" id="CP136862">
    <property type="protein sequence ID" value="WOJ88084.1"/>
    <property type="molecule type" value="Genomic_DNA"/>
</dbReference>
<dbReference type="Pfam" id="PF12708">
    <property type="entry name" value="Pect-lyase_RHGA_epim"/>
    <property type="match status" value="1"/>
</dbReference>
<dbReference type="GO" id="GO:0016787">
    <property type="term" value="F:hydrolase activity"/>
    <property type="evidence" value="ECO:0007669"/>
    <property type="project" value="UniProtKB-KW"/>
</dbReference>
<dbReference type="SUPFAM" id="SSF51126">
    <property type="entry name" value="Pectin lyase-like"/>
    <property type="match status" value="1"/>
</dbReference>
<dbReference type="SMART" id="SM00710">
    <property type="entry name" value="PbH1"/>
    <property type="match status" value="5"/>
</dbReference>
<protein>
    <submittedName>
        <fullName evidence="2">Glycosyl hydrolase family 28-related protein</fullName>
    </submittedName>
</protein>
<name>A0ABZ0HNV7_9HYPH</name>
<gene>
    <name evidence="2" type="ORF">RZS28_09460</name>
</gene>
<dbReference type="InterPro" id="IPR012334">
    <property type="entry name" value="Pectin_lyas_fold"/>
</dbReference>
<evidence type="ECO:0000313" key="2">
    <source>
        <dbReference type="EMBL" id="WOJ88084.1"/>
    </source>
</evidence>
<dbReference type="InterPro" id="IPR011050">
    <property type="entry name" value="Pectin_lyase_fold/virulence"/>
</dbReference>
<keyword evidence="3" id="KW-1185">Reference proteome</keyword>
<proteinExistence type="predicted"/>
<dbReference type="Gene3D" id="2.160.20.10">
    <property type="entry name" value="Single-stranded right-handed beta-helix, Pectin lyase-like"/>
    <property type="match status" value="2"/>
</dbReference>
<reference evidence="2 3" key="1">
    <citation type="submission" date="2023-10" db="EMBL/GenBank/DDBJ databases">
        <title>Novel methanotroph of the genus Methylocapsa from a subarctic wetland.</title>
        <authorList>
            <person name="Belova S.E."/>
            <person name="Oshkin I.Y."/>
            <person name="Miroshnikov K."/>
            <person name="Dedysh S.N."/>
        </authorList>
    </citation>
    <scope>NUCLEOTIDE SEQUENCE [LARGE SCALE GENOMIC DNA]</scope>
    <source>
        <strain evidence="2 3">RX1</strain>
    </source>
</reference>
<dbReference type="Proteomes" id="UP001626536">
    <property type="component" value="Chromosome"/>
</dbReference>
<feature type="domain" description="Rhamnogalacturonase A/B/Epimerase-like pectate lyase" evidence="1">
    <location>
        <begin position="269"/>
        <end position="337"/>
    </location>
</feature>
<accession>A0ABZ0HNV7</accession>
<dbReference type="InterPro" id="IPR006626">
    <property type="entry name" value="PbH1"/>
</dbReference>
<sequence>MSAIDRRPHEFTMPPYHRILKRIGPVGQAALFSILFCGASFAKPIIFNQPFTANPGDIVSIEGSGFGSSPQLYFKPSRQASPAMLTPVQGANAIVQFRVPKTASFDQYEIWVSDGATQSAHVFINAPRAMQFDTPEIAPSGSFRIFGRNLYVNGVAPKITFVDTQTGASLGATFNTNGNYDAYRLAVLAPSGVVAGRTYQVIVSNGYGTATADQTILGRASGVDHYGLGVPWAMDFIYQNGPTYQAGVKGTNENDHHVYDVTIDPALTVHAKGDGVTDATAAIQQAIDLANSHGGGVVYLPAGTYRLASPNNGYLALRSGVVLQGHSNADTKISFGPTSPQGSSYKYTGIVWATDSQLSGIADLSLQNVDTTSQYVTNALPYGNNGERIFLQRVNWNLGSGRSVFLFGNKIAIENSAFTQASNSQSLQPNGNSGLGPLYISPVSNLLFKNNTISWFSGQVLVNDLTNGVIEGNHFTRNADQIMATAQQTSWPYINKAIAVGDVIQRGEGRQLSINFGKNIVVHSNTFDTSGNPLKYNWNDGETILSEGGGPYRRDDTGTVTSAGAVTVADDSRCSGACSWNYYPNSIVSIVSGAGAGQIRNVLSRNNNTFTVDQPWDVTPSPGDHFAITVPSFQNTLIRYNTMTGNPRGVLLWSGSFLNTSVVGNSLIDNGGIWVRPDQSPISGNGATFKFDRVRNIEIIGNTLTNTKGLYGSYINVDHALVTPTSFWGTSTDGVEIRNNNLTAHPGTPQYVIDEAYWNYTVYQNPNAPFVQTATNAIAGTILQGNSCTNCTTNYSADTGVLDTIIWNAATMNSAGVSSTFLNDFKMWNTATHASSSTITGRD</sequence>
<evidence type="ECO:0000313" key="3">
    <source>
        <dbReference type="Proteomes" id="UP001626536"/>
    </source>
</evidence>
<organism evidence="2 3">
    <name type="scientific">Methylocapsa polymorpha</name>
    <dbReference type="NCBI Taxonomy" id="3080828"/>
    <lineage>
        <taxon>Bacteria</taxon>
        <taxon>Pseudomonadati</taxon>
        <taxon>Pseudomonadota</taxon>
        <taxon>Alphaproteobacteria</taxon>
        <taxon>Hyphomicrobiales</taxon>
        <taxon>Beijerinckiaceae</taxon>
        <taxon>Methylocapsa</taxon>
    </lineage>
</organism>
<dbReference type="InterPro" id="IPR024535">
    <property type="entry name" value="RHGA/B-epi-like_pectate_lyase"/>
</dbReference>
<evidence type="ECO:0000259" key="1">
    <source>
        <dbReference type="Pfam" id="PF12708"/>
    </source>
</evidence>
<keyword evidence="2" id="KW-0378">Hydrolase</keyword>
<dbReference type="RefSeq" id="WP_407337522.1">
    <property type="nucleotide sequence ID" value="NZ_CP136862.1"/>
</dbReference>